<dbReference type="EMBL" id="VTEH01000020">
    <property type="protein sequence ID" value="TYR73238.1"/>
    <property type="molecule type" value="Genomic_DNA"/>
</dbReference>
<evidence type="ECO:0000313" key="3">
    <source>
        <dbReference type="Proteomes" id="UP000323317"/>
    </source>
</evidence>
<evidence type="ECO:0000256" key="1">
    <source>
        <dbReference type="SAM" id="Phobius"/>
    </source>
</evidence>
<proteinExistence type="predicted"/>
<keyword evidence="1" id="KW-0472">Membrane</keyword>
<dbReference type="Proteomes" id="UP000323317">
    <property type="component" value="Unassembled WGS sequence"/>
</dbReference>
<dbReference type="RefSeq" id="WP_148948402.1">
    <property type="nucleotide sequence ID" value="NZ_VTEH01000020.1"/>
</dbReference>
<name>A0A5D4K7I3_9BACI</name>
<keyword evidence="1" id="KW-1133">Transmembrane helix</keyword>
<gene>
    <name evidence="2" type="ORF">FZC79_19410</name>
</gene>
<reference evidence="2 3" key="1">
    <citation type="submission" date="2019-08" db="EMBL/GenBank/DDBJ databases">
        <title>Bacillus genomes from the desert of Cuatro Cienegas, Coahuila.</title>
        <authorList>
            <person name="Olmedo-Alvarez G."/>
        </authorList>
    </citation>
    <scope>NUCLEOTIDE SEQUENCE [LARGE SCALE GENOMIC DNA]</scope>
    <source>
        <strain evidence="2 3">CH40_1T</strain>
    </source>
</reference>
<feature type="transmembrane region" description="Helical" evidence="1">
    <location>
        <begin position="6"/>
        <end position="24"/>
    </location>
</feature>
<keyword evidence="1" id="KW-0812">Transmembrane</keyword>
<evidence type="ECO:0000313" key="2">
    <source>
        <dbReference type="EMBL" id="TYR73238.1"/>
    </source>
</evidence>
<comment type="caution">
    <text evidence="2">The sequence shown here is derived from an EMBL/GenBank/DDBJ whole genome shotgun (WGS) entry which is preliminary data.</text>
</comment>
<organism evidence="2 3">
    <name type="scientific">Rossellomorea vietnamensis</name>
    <dbReference type="NCBI Taxonomy" id="218284"/>
    <lineage>
        <taxon>Bacteria</taxon>
        <taxon>Bacillati</taxon>
        <taxon>Bacillota</taxon>
        <taxon>Bacilli</taxon>
        <taxon>Bacillales</taxon>
        <taxon>Bacillaceae</taxon>
        <taxon>Rossellomorea</taxon>
    </lineage>
</organism>
<protein>
    <submittedName>
        <fullName evidence="2">Uncharacterized protein</fullName>
    </submittedName>
</protein>
<sequence length="292" mass="32968">MKIKTLMIIMLAYGLLFCGIITYLKLSELKEPLLLTHYYEKEYLQSKIDYIPLYYITNQDDHFQLVSVESEALPGQMIFVEHDSITGREGIYKQHEAIISIDGLQEEVILDELIFHFSNGTAIQGDIGSIKLSPMKDSNPEDLVVHFSTSGSSNTGESYTVGDVKRDGELTEIALPFPEMVEPVLKLDVEKMRRNYSPGNHEQLLSSNEKQSAADIALPIKAARGEKIKVNAVVDKSLMYKNNIHAIEADVRGVFQTGDEEIEQSLIRITEQPYLTSKQIKELKKIREEGGQ</sequence>
<accession>A0A5D4K7I3</accession>
<dbReference type="AlphaFoldDB" id="A0A5D4K7I3"/>